<keyword evidence="1" id="KW-0732">Signal</keyword>
<protein>
    <submittedName>
        <fullName evidence="2">Uncharacterized protein</fullName>
    </submittedName>
</protein>
<proteinExistence type="predicted"/>
<evidence type="ECO:0000256" key="1">
    <source>
        <dbReference type="SAM" id="SignalP"/>
    </source>
</evidence>
<evidence type="ECO:0000313" key="2">
    <source>
        <dbReference type="EMBL" id="JAH00527.1"/>
    </source>
</evidence>
<name>A0A0E9P8D2_ANGAN</name>
<dbReference type="EMBL" id="GBXM01108050">
    <property type="protein sequence ID" value="JAH00527.1"/>
    <property type="molecule type" value="Transcribed_RNA"/>
</dbReference>
<reference evidence="2" key="2">
    <citation type="journal article" date="2015" name="Fish Shellfish Immunol.">
        <title>Early steps in the European eel (Anguilla anguilla)-Vibrio vulnificus interaction in the gills: Role of the RtxA13 toxin.</title>
        <authorList>
            <person name="Callol A."/>
            <person name="Pajuelo D."/>
            <person name="Ebbesson L."/>
            <person name="Teles M."/>
            <person name="MacKenzie S."/>
            <person name="Amaro C."/>
        </authorList>
    </citation>
    <scope>NUCLEOTIDE SEQUENCE</scope>
</reference>
<reference evidence="2" key="1">
    <citation type="submission" date="2014-11" db="EMBL/GenBank/DDBJ databases">
        <authorList>
            <person name="Amaro Gonzalez C."/>
        </authorList>
    </citation>
    <scope>NUCLEOTIDE SEQUENCE</scope>
</reference>
<feature type="signal peptide" evidence="1">
    <location>
        <begin position="1"/>
        <end position="19"/>
    </location>
</feature>
<dbReference type="AlphaFoldDB" id="A0A0E9P8D2"/>
<accession>A0A0E9P8D2</accession>
<sequence>MGWWLYPCIFSSLIKMTFSSSVSGPVAAPPAYQSSPAWLWLLHLSLTLRSG</sequence>
<organism evidence="2">
    <name type="scientific">Anguilla anguilla</name>
    <name type="common">European freshwater eel</name>
    <name type="synonym">Muraena anguilla</name>
    <dbReference type="NCBI Taxonomy" id="7936"/>
    <lineage>
        <taxon>Eukaryota</taxon>
        <taxon>Metazoa</taxon>
        <taxon>Chordata</taxon>
        <taxon>Craniata</taxon>
        <taxon>Vertebrata</taxon>
        <taxon>Euteleostomi</taxon>
        <taxon>Actinopterygii</taxon>
        <taxon>Neopterygii</taxon>
        <taxon>Teleostei</taxon>
        <taxon>Anguilliformes</taxon>
        <taxon>Anguillidae</taxon>
        <taxon>Anguilla</taxon>
    </lineage>
</organism>
<feature type="chain" id="PRO_5002430835" evidence="1">
    <location>
        <begin position="20"/>
        <end position="51"/>
    </location>
</feature>